<reference evidence="2 3" key="1">
    <citation type="submission" date="2019-05" db="EMBL/GenBank/DDBJ databases">
        <authorList>
            <consortium name="Pathogen Informatics"/>
        </authorList>
    </citation>
    <scope>NUCLEOTIDE SEQUENCE [LARGE SCALE GENOMIC DNA]</scope>
    <source>
        <strain evidence="2 3">NCTC5385</strain>
    </source>
</reference>
<evidence type="ECO:0008006" key="4">
    <source>
        <dbReference type="Google" id="ProtNLM"/>
    </source>
</evidence>
<dbReference type="Proteomes" id="UP000304914">
    <property type="component" value="Chromosome"/>
</dbReference>
<keyword evidence="1" id="KW-0732">Signal</keyword>
<evidence type="ECO:0000313" key="2">
    <source>
        <dbReference type="EMBL" id="VTS16436.1"/>
    </source>
</evidence>
<evidence type="ECO:0000256" key="1">
    <source>
        <dbReference type="SAM" id="SignalP"/>
    </source>
</evidence>
<dbReference type="AlphaFoldDB" id="A0A4U9XTD4"/>
<proteinExistence type="predicted"/>
<feature type="signal peptide" evidence="1">
    <location>
        <begin position="1"/>
        <end position="23"/>
    </location>
</feature>
<sequence>MKTRKKSIYLSLTALLLTGAVLTACTEVSKNKGTGTKTEQQVAKKQNFSTYVDQVSELVKLNWPSMDKVWPTYNYKKHNFLIFYLNK</sequence>
<dbReference type="RefSeq" id="WP_225247759.1">
    <property type="nucleotide sequence ID" value="NZ_LR594035.1"/>
</dbReference>
<dbReference type="STRING" id="873448.STRPO_1848"/>
<name>A0A4U9XTD4_9STRE</name>
<dbReference type="PROSITE" id="PS51257">
    <property type="entry name" value="PROKAR_LIPOPROTEIN"/>
    <property type="match status" value="1"/>
</dbReference>
<dbReference type="EMBL" id="LR594035">
    <property type="protein sequence ID" value="VTS16436.1"/>
    <property type="molecule type" value="Genomic_DNA"/>
</dbReference>
<accession>A0A4U9XTD4</accession>
<evidence type="ECO:0000313" key="3">
    <source>
        <dbReference type="Proteomes" id="UP000304914"/>
    </source>
</evidence>
<organism evidence="2 3">
    <name type="scientific">Streptococcus pseudoporcinus</name>
    <dbReference type="NCBI Taxonomy" id="361101"/>
    <lineage>
        <taxon>Bacteria</taxon>
        <taxon>Bacillati</taxon>
        <taxon>Bacillota</taxon>
        <taxon>Bacilli</taxon>
        <taxon>Lactobacillales</taxon>
        <taxon>Streptococcaceae</taxon>
        <taxon>Streptococcus</taxon>
    </lineage>
</organism>
<gene>
    <name evidence="2" type="ORF">NCTC5385_00623</name>
</gene>
<feature type="chain" id="PRO_5039252926" description="Lipoprotein" evidence="1">
    <location>
        <begin position="24"/>
        <end position="87"/>
    </location>
</feature>
<protein>
    <recommendedName>
        <fullName evidence="4">Lipoprotein</fullName>
    </recommendedName>
</protein>